<keyword evidence="3" id="KW-1185">Reference proteome</keyword>
<proteinExistence type="predicted"/>
<evidence type="ECO:0008006" key="4">
    <source>
        <dbReference type="Google" id="ProtNLM"/>
    </source>
</evidence>
<dbReference type="Proteomes" id="UP000552587">
    <property type="component" value="Unassembled WGS sequence"/>
</dbReference>
<keyword evidence="1" id="KW-0732">Signal</keyword>
<dbReference type="PROSITE" id="PS51257">
    <property type="entry name" value="PROKAR_LIPOPROTEIN"/>
    <property type="match status" value="1"/>
</dbReference>
<accession>A0A7W3YF07</accession>
<evidence type="ECO:0000313" key="2">
    <source>
        <dbReference type="EMBL" id="MBB1088682.1"/>
    </source>
</evidence>
<gene>
    <name evidence="2" type="ORF">H4F99_09290</name>
</gene>
<sequence length="130" mass="13790">MRHIVLLALVALSTACTGTPGTTVVLRRADDGQLGFHSVTEAFPGSARFECHASETGRCHYAVFGGACGGLTAAFGDRIVRCAETASPRLQFDLQVGEQRDVSDLPLDFRHCVREQSGPLTAACLGQRVG</sequence>
<reference evidence="2 3" key="1">
    <citation type="submission" date="2020-07" db="EMBL/GenBank/DDBJ databases">
        <authorList>
            <person name="Xu S."/>
            <person name="Li A."/>
        </authorList>
    </citation>
    <scope>NUCLEOTIDE SEQUENCE [LARGE SCALE GENOMIC DNA]</scope>
    <source>
        <strain evidence="2 3">SG-8</strain>
    </source>
</reference>
<feature type="signal peptide" evidence="1">
    <location>
        <begin position="1"/>
        <end position="18"/>
    </location>
</feature>
<organism evidence="2 3">
    <name type="scientific">Marilutibacter penaei</name>
    <dbReference type="NCBI Taxonomy" id="2759900"/>
    <lineage>
        <taxon>Bacteria</taxon>
        <taxon>Pseudomonadati</taxon>
        <taxon>Pseudomonadota</taxon>
        <taxon>Gammaproteobacteria</taxon>
        <taxon>Lysobacterales</taxon>
        <taxon>Lysobacteraceae</taxon>
        <taxon>Marilutibacter</taxon>
    </lineage>
</organism>
<comment type="caution">
    <text evidence="2">The sequence shown here is derived from an EMBL/GenBank/DDBJ whole genome shotgun (WGS) entry which is preliminary data.</text>
</comment>
<evidence type="ECO:0000256" key="1">
    <source>
        <dbReference type="SAM" id="SignalP"/>
    </source>
</evidence>
<protein>
    <recommendedName>
        <fullName evidence="4">Secreted protein</fullName>
    </recommendedName>
</protein>
<dbReference type="AlphaFoldDB" id="A0A7W3YF07"/>
<name>A0A7W3YF07_9GAMM</name>
<dbReference type="EMBL" id="JACHTE010000006">
    <property type="protein sequence ID" value="MBB1088682.1"/>
    <property type="molecule type" value="Genomic_DNA"/>
</dbReference>
<dbReference type="RefSeq" id="WP_182669462.1">
    <property type="nucleotide sequence ID" value="NZ_JACHTE010000006.1"/>
</dbReference>
<feature type="chain" id="PRO_5031272404" description="Secreted protein" evidence="1">
    <location>
        <begin position="19"/>
        <end position="130"/>
    </location>
</feature>
<evidence type="ECO:0000313" key="3">
    <source>
        <dbReference type="Proteomes" id="UP000552587"/>
    </source>
</evidence>